<keyword evidence="9 14" id="KW-0460">Magnesium</keyword>
<evidence type="ECO:0000313" key="17">
    <source>
        <dbReference type="EMBL" id="CAG7833145.1"/>
    </source>
</evidence>
<accession>A0A8J2PR06</accession>
<dbReference type="AlphaFoldDB" id="A0A8J2PR06"/>
<evidence type="ECO:0000256" key="10">
    <source>
        <dbReference type="ARBA" id="ARBA00023136"/>
    </source>
</evidence>
<reference evidence="17" key="1">
    <citation type="submission" date="2021-06" db="EMBL/GenBank/DDBJ databases">
        <authorList>
            <person name="Hodson N. C."/>
            <person name="Mongue J. A."/>
            <person name="Jaron S. K."/>
        </authorList>
    </citation>
    <scope>NUCLEOTIDE SEQUENCE</scope>
</reference>
<feature type="chain" id="PRO_5035217181" description="Alkaline phosphatase" evidence="16">
    <location>
        <begin position="22"/>
        <end position="537"/>
    </location>
</feature>
<keyword evidence="12" id="KW-0449">Lipoprotein</keyword>
<dbReference type="EMBL" id="CAJVCH010568753">
    <property type="protein sequence ID" value="CAG7833145.1"/>
    <property type="molecule type" value="Genomic_DNA"/>
</dbReference>
<keyword evidence="7 15" id="KW-0378">Hydrolase</keyword>
<dbReference type="FunFam" id="3.40.720.10:FF:000008">
    <property type="entry name" value="Alkaline phosphatase"/>
    <property type="match status" value="1"/>
</dbReference>
<evidence type="ECO:0000256" key="9">
    <source>
        <dbReference type="ARBA" id="ARBA00022842"/>
    </source>
</evidence>
<feature type="active site" description="Phosphoserine intermediate" evidence="13">
    <location>
        <position position="109"/>
    </location>
</feature>
<evidence type="ECO:0000256" key="8">
    <source>
        <dbReference type="ARBA" id="ARBA00022833"/>
    </source>
</evidence>
<dbReference type="OrthoDB" id="5818554at2759"/>
<dbReference type="PANTHER" id="PTHR11596">
    <property type="entry name" value="ALKALINE PHOSPHATASE"/>
    <property type="match status" value="1"/>
</dbReference>
<evidence type="ECO:0000256" key="4">
    <source>
        <dbReference type="ARBA" id="ARBA00022475"/>
    </source>
</evidence>
<dbReference type="InterPro" id="IPR018299">
    <property type="entry name" value="Alkaline_phosphatase_AS"/>
</dbReference>
<feature type="binding site" evidence="14">
    <location>
        <position position="174"/>
    </location>
    <ligand>
        <name>Mg(2+)</name>
        <dbReference type="ChEBI" id="CHEBI:18420"/>
    </ligand>
</feature>
<evidence type="ECO:0000256" key="3">
    <source>
        <dbReference type="ARBA" id="ARBA00012647"/>
    </source>
</evidence>
<dbReference type="Proteomes" id="UP000708208">
    <property type="component" value="Unassembled WGS sequence"/>
</dbReference>
<comment type="catalytic activity">
    <reaction evidence="15">
        <text>a phosphate monoester + H2O = an alcohol + phosphate</text>
        <dbReference type="Rhea" id="RHEA:15017"/>
        <dbReference type="ChEBI" id="CHEBI:15377"/>
        <dbReference type="ChEBI" id="CHEBI:30879"/>
        <dbReference type="ChEBI" id="CHEBI:43474"/>
        <dbReference type="ChEBI" id="CHEBI:67140"/>
        <dbReference type="EC" id="3.1.3.1"/>
    </reaction>
</comment>
<evidence type="ECO:0000256" key="12">
    <source>
        <dbReference type="ARBA" id="ARBA00023288"/>
    </source>
</evidence>
<keyword evidence="16" id="KW-0732">Signal</keyword>
<organism evidence="17 18">
    <name type="scientific">Allacma fusca</name>
    <dbReference type="NCBI Taxonomy" id="39272"/>
    <lineage>
        <taxon>Eukaryota</taxon>
        <taxon>Metazoa</taxon>
        <taxon>Ecdysozoa</taxon>
        <taxon>Arthropoda</taxon>
        <taxon>Hexapoda</taxon>
        <taxon>Collembola</taxon>
        <taxon>Symphypleona</taxon>
        <taxon>Sminthuridae</taxon>
        <taxon>Allacma</taxon>
    </lineage>
</organism>
<comment type="caution">
    <text evidence="17">The sequence shown here is derived from an EMBL/GenBank/DDBJ whole genome shotgun (WGS) entry which is preliminary data.</text>
</comment>
<comment type="subcellular location">
    <subcellularLocation>
        <location evidence="1">Cell membrane</location>
        <topology evidence="1">Lipid-anchor</topology>
        <topology evidence="1">GPI-anchor</topology>
    </subcellularLocation>
</comment>
<dbReference type="GO" id="GO:0005886">
    <property type="term" value="C:plasma membrane"/>
    <property type="evidence" value="ECO:0007669"/>
    <property type="project" value="UniProtKB-SubCell"/>
</dbReference>
<evidence type="ECO:0000256" key="11">
    <source>
        <dbReference type="ARBA" id="ARBA00023180"/>
    </source>
</evidence>
<feature type="binding site" evidence="14">
    <location>
        <position position="59"/>
    </location>
    <ligand>
        <name>Mg(2+)</name>
        <dbReference type="ChEBI" id="CHEBI:18420"/>
    </ligand>
</feature>
<dbReference type="GO" id="GO:0098552">
    <property type="term" value="C:side of membrane"/>
    <property type="evidence" value="ECO:0007669"/>
    <property type="project" value="UniProtKB-KW"/>
</dbReference>
<feature type="signal peptide" evidence="16">
    <location>
        <begin position="1"/>
        <end position="21"/>
    </location>
</feature>
<proteinExistence type="inferred from homology"/>
<keyword evidence="6 14" id="KW-0479">Metal-binding</keyword>
<dbReference type="GO" id="GO:0046872">
    <property type="term" value="F:metal ion binding"/>
    <property type="evidence" value="ECO:0007669"/>
    <property type="project" value="UniProtKB-KW"/>
</dbReference>
<feature type="binding site" evidence="14">
    <location>
        <position position="376"/>
    </location>
    <ligand>
        <name>Zn(2+)</name>
        <dbReference type="ChEBI" id="CHEBI:29105"/>
        <label>2</label>
    </ligand>
</feature>
<keyword evidence="10" id="KW-0472">Membrane</keyword>
<comment type="cofactor">
    <cofactor evidence="14">
        <name>Zn(2+)</name>
        <dbReference type="ChEBI" id="CHEBI:29105"/>
    </cofactor>
    <text evidence="14">Binds 2 Zn(2+) ions.</text>
</comment>
<evidence type="ECO:0000256" key="7">
    <source>
        <dbReference type="ARBA" id="ARBA00022801"/>
    </source>
</evidence>
<name>A0A8J2PR06_9HEXA</name>
<keyword evidence="8 14" id="KW-0862">Zinc</keyword>
<dbReference type="InterPro" id="IPR001952">
    <property type="entry name" value="Alkaline_phosphatase"/>
</dbReference>
<evidence type="ECO:0000256" key="15">
    <source>
        <dbReference type="RuleBase" id="RU003947"/>
    </source>
</evidence>
<feature type="binding site" evidence="14">
    <location>
        <position position="338"/>
    </location>
    <ligand>
        <name>Zn(2+)</name>
        <dbReference type="ChEBI" id="CHEBI:29105"/>
        <label>2</label>
    </ligand>
</feature>
<evidence type="ECO:0000256" key="6">
    <source>
        <dbReference type="ARBA" id="ARBA00022723"/>
    </source>
</evidence>
<evidence type="ECO:0000256" key="1">
    <source>
        <dbReference type="ARBA" id="ARBA00004609"/>
    </source>
</evidence>
<dbReference type="PANTHER" id="PTHR11596:SF5">
    <property type="entry name" value="ALKALINE PHOSPHATASE"/>
    <property type="match status" value="1"/>
</dbReference>
<dbReference type="CDD" id="cd16012">
    <property type="entry name" value="ALP"/>
    <property type="match status" value="1"/>
</dbReference>
<feature type="binding site" evidence="14">
    <location>
        <position position="375"/>
    </location>
    <ligand>
        <name>Zn(2+)</name>
        <dbReference type="ChEBI" id="CHEBI:29105"/>
        <label>2</label>
    </ligand>
</feature>
<evidence type="ECO:0000256" key="5">
    <source>
        <dbReference type="ARBA" id="ARBA00022622"/>
    </source>
</evidence>
<keyword evidence="5" id="KW-0336">GPI-anchor</keyword>
<evidence type="ECO:0000256" key="2">
    <source>
        <dbReference type="ARBA" id="ARBA00005984"/>
    </source>
</evidence>
<feature type="binding site" evidence="14">
    <location>
        <position position="59"/>
    </location>
    <ligand>
        <name>Zn(2+)</name>
        <dbReference type="ChEBI" id="CHEBI:29105"/>
        <label>2</label>
    </ligand>
</feature>
<evidence type="ECO:0000313" key="18">
    <source>
        <dbReference type="Proteomes" id="UP000708208"/>
    </source>
</evidence>
<keyword evidence="18" id="KW-1185">Reference proteome</keyword>
<dbReference type="PROSITE" id="PS00123">
    <property type="entry name" value="ALKALINE_PHOSPHATASE"/>
    <property type="match status" value="1"/>
</dbReference>
<gene>
    <name evidence="17" type="ORF">AFUS01_LOCUS42789</name>
</gene>
<dbReference type="SMART" id="SM00098">
    <property type="entry name" value="alkPPc"/>
    <property type="match status" value="1"/>
</dbReference>
<evidence type="ECO:0000256" key="16">
    <source>
        <dbReference type="SAM" id="SignalP"/>
    </source>
</evidence>
<evidence type="ECO:0000256" key="13">
    <source>
        <dbReference type="PIRSR" id="PIRSR601952-1"/>
    </source>
</evidence>
<comment type="similarity">
    <text evidence="2">Belongs to the alkaline phosphatase family.</text>
</comment>
<evidence type="ECO:0000256" key="14">
    <source>
        <dbReference type="PIRSR" id="PIRSR601952-2"/>
    </source>
</evidence>
<comment type="cofactor">
    <cofactor evidence="14">
        <name>Mg(2+)</name>
        <dbReference type="ChEBI" id="CHEBI:18420"/>
    </cofactor>
    <text evidence="14">Binds 1 Mg(2+) ion.</text>
</comment>
<keyword evidence="11" id="KW-0325">Glycoprotein</keyword>
<protein>
    <recommendedName>
        <fullName evidence="3 15">Alkaline phosphatase</fullName>
        <ecNumber evidence="3 15">3.1.3.1</ecNumber>
    </recommendedName>
</protein>
<sequence length="537" mass="58660">MKHCGLSTLLGILSVTRVTSSVKEDSRYWKKLGEDSIKDALREDKNENLAKNVILFVGDGMGLSTIVAGRIFKGQMQGHSGEEGYLSFEKFKHVGLLKTYNVDRQVPDSAGTATALFSGIKGNYYAVGLDATSVYNVCQPNVTKTAGVRTLIDWAIEAGKSTGMVTTTRLTHATPASSYAHCPHRDWECDTKIPETERGKGCKDIASQMVEDEPGRSINVLLGGGEQVFVAGINKTSVCTRGDGKNLPFQWMKWHNSQNRTNAFVKNKAQLMEVPDNINHVLGLFAPSHMPYDKDRDTSVNGEPSLEEMTTKAIQILSKNTKGYVLLVEGGRIDHAHHDNLAKIAMEEVAAFDAAIQKALAMTKRSDTLIVVTADHSHAFTINGYPKRGNPIEGVGDVTPEGFAYETLSYINGPGYNYHRIDSADGINRTSTLKTWKNLNLTENAKGRSVPHMAGFWMDSETHGGEDVPVYASGPMAHLIHGVHEQTHVPYTIAYSLCIGPYFQDCRGPSPKPSSSTVINISVVAVIISTVVSLRLF</sequence>
<dbReference type="GO" id="GO:0004035">
    <property type="term" value="F:alkaline phosphatase activity"/>
    <property type="evidence" value="ECO:0007669"/>
    <property type="project" value="UniProtKB-EC"/>
</dbReference>
<keyword evidence="4" id="KW-1003">Cell membrane</keyword>
<feature type="binding site" evidence="14">
    <location>
        <position position="334"/>
    </location>
    <ligand>
        <name>Zn(2+)</name>
        <dbReference type="ChEBI" id="CHEBI:29105"/>
        <label>2</label>
    </ligand>
</feature>
<dbReference type="Pfam" id="PF00245">
    <property type="entry name" value="Alk_phosphatase"/>
    <property type="match status" value="1"/>
</dbReference>
<feature type="binding site" evidence="14">
    <location>
        <position position="463"/>
    </location>
    <ligand>
        <name>Zn(2+)</name>
        <dbReference type="ChEBI" id="CHEBI:29105"/>
        <label>2</label>
    </ligand>
</feature>
<feature type="binding site" evidence="14">
    <location>
        <position position="329"/>
    </location>
    <ligand>
        <name>Mg(2+)</name>
        <dbReference type="ChEBI" id="CHEBI:18420"/>
    </ligand>
</feature>
<feature type="binding site" evidence="14">
    <location>
        <position position="172"/>
    </location>
    <ligand>
        <name>Mg(2+)</name>
        <dbReference type="ChEBI" id="CHEBI:18420"/>
    </ligand>
</feature>
<dbReference type="EC" id="3.1.3.1" evidence="3 15"/>